<evidence type="ECO:0000256" key="1">
    <source>
        <dbReference type="ARBA" id="ARBA00022491"/>
    </source>
</evidence>
<feature type="domain" description="HTH tetR-type" evidence="7">
    <location>
        <begin position="81"/>
        <end position="141"/>
    </location>
</feature>
<evidence type="ECO:0000256" key="4">
    <source>
        <dbReference type="ARBA" id="ARBA00023163"/>
    </source>
</evidence>
<evidence type="ECO:0000256" key="3">
    <source>
        <dbReference type="ARBA" id="ARBA00023125"/>
    </source>
</evidence>
<dbReference type="SUPFAM" id="SSF46689">
    <property type="entry name" value="Homeodomain-like"/>
    <property type="match status" value="1"/>
</dbReference>
<evidence type="ECO:0000313" key="9">
    <source>
        <dbReference type="Proteomes" id="UP000658613"/>
    </source>
</evidence>
<dbReference type="Pfam" id="PF00440">
    <property type="entry name" value="TetR_N"/>
    <property type="match status" value="1"/>
</dbReference>
<dbReference type="InterPro" id="IPR050109">
    <property type="entry name" value="HTH-type_TetR-like_transc_reg"/>
</dbReference>
<dbReference type="InterPro" id="IPR010982">
    <property type="entry name" value="Lambda_DNA-bd_dom_sf"/>
</dbReference>
<dbReference type="Gene3D" id="1.10.260.40">
    <property type="entry name" value="lambda repressor-like DNA-binding domains"/>
    <property type="match status" value="1"/>
</dbReference>
<feature type="domain" description="HTH cro/C1-type" evidence="6">
    <location>
        <begin position="11"/>
        <end position="64"/>
    </location>
</feature>
<dbReference type="RefSeq" id="WP_196824046.1">
    <property type="nucleotide sequence ID" value="NZ_CP046980.1"/>
</dbReference>
<sequence length="269" mass="29639">MTVASPYPAAREAIRAAGLKHREVAAQMGLDPSKLSKSLSGIRKFNSQEWQRLSEITGVTVDKLQSSEVPREVAMNRKDFAARRRAIVDAAWPMFAQYGYTPVTIADIAQATGMSTAAVLYYFPSKNAIFLATLAVCSEEAAARRTFIDAIDDPAERLLAFAAVVLDGSDESKREWATWAQFWSSSPAFEDAKHATAIAYDRWQEQLRSIVKEGYERGRFDTANPEDMVNAVTAMIDGLGVRLLAGVLTPQAAHDAVTAYLNTWIKENI</sequence>
<accession>A0A931GVP0</accession>
<dbReference type="AlphaFoldDB" id="A0A931GVP0"/>
<dbReference type="PROSITE" id="PS50977">
    <property type="entry name" value="HTH_TETR_2"/>
    <property type="match status" value="1"/>
</dbReference>
<dbReference type="InterPro" id="IPR001647">
    <property type="entry name" value="HTH_TetR"/>
</dbReference>
<keyword evidence="4" id="KW-0804">Transcription</keyword>
<evidence type="ECO:0000256" key="2">
    <source>
        <dbReference type="ARBA" id="ARBA00023015"/>
    </source>
</evidence>
<proteinExistence type="predicted"/>
<keyword evidence="2" id="KW-0805">Transcription regulation</keyword>
<dbReference type="GO" id="GO:0003700">
    <property type="term" value="F:DNA-binding transcription factor activity"/>
    <property type="evidence" value="ECO:0007669"/>
    <property type="project" value="TreeGrafter"/>
</dbReference>
<dbReference type="InterPro" id="IPR001387">
    <property type="entry name" value="Cro/C1-type_HTH"/>
</dbReference>
<dbReference type="SUPFAM" id="SSF47413">
    <property type="entry name" value="lambda repressor-like DNA-binding domains"/>
    <property type="match status" value="1"/>
</dbReference>
<dbReference type="CDD" id="cd00093">
    <property type="entry name" value="HTH_XRE"/>
    <property type="match status" value="1"/>
</dbReference>
<evidence type="ECO:0000259" key="6">
    <source>
        <dbReference type="PROSITE" id="PS50943"/>
    </source>
</evidence>
<evidence type="ECO:0000256" key="5">
    <source>
        <dbReference type="PROSITE-ProRule" id="PRU00335"/>
    </source>
</evidence>
<organism evidence="8 9">
    <name type="scientific">Corynebacterium aquatimens</name>
    <dbReference type="NCBI Taxonomy" id="1190508"/>
    <lineage>
        <taxon>Bacteria</taxon>
        <taxon>Bacillati</taxon>
        <taxon>Actinomycetota</taxon>
        <taxon>Actinomycetes</taxon>
        <taxon>Mycobacteriales</taxon>
        <taxon>Corynebacteriaceae</taxon>
        <taxon>Corynebacterium</taxon>
    </lineage>
</organism>
<dbReference type="InterPro" id="IPR036271">
    <property type="entry name" value="Tet_transcr_reg_TetR-rel_C_sf"/>
</dbReference>
<dbReference type="EMBL" id="JADOUE010000001">
    <property type="protein sequence ID" value="MBG6121501.1"/>
    <property type="molecule type" value="Genomic_DNA"/>
</dbReference>
<comment type="caution">
    <text evidence="8">The sequence shown here is derived from an EMBL/GenBank/DDBJ whole genome shotgun (WGS) entry which is preliminary data.</text>
</comment>
<dbReference type="PROSITE" id="PS50943">
    <property type="entry name" value="HTH_CROC1"/>
    <property type="match status" value="1"/>
</dbReference>
<dbReference type="SUPFAM" id="SSF48498">
    <property type="entry name" value="Tetracyclin repressor-like, C-terminal domain"/>
    <property type="match status" value="1"/>
</dbReference>
<dbReference type="Pfam" id="PF13977">
    <property type="entry name" value="TetR_C_6"/>
    <property type="match status" value="1"/>
</dbReference>
<dbReference type="Proteomes" id="UP000658613">
    <property type="component" value="Unassembled WGS sequence"/>
</dbReference>
<dbReference type="SMART" id="SM00530">
    <property type="entry name" value="HTH_XRE"/>
    <property type="match status" value="1"/>
</dbReference>
<reference evidence="8" key="1">
    <citation type="submission" date="2020-11" db="EMBL/GenBank/DDBJ databases">
        <title>Sequencing the genomes of 1000 actinobacteria strains.</title>
        <authorList>
            <person name="Klenk H.-P."/>
        </authorList>
    </citation>
    <scope>NUCLEOTIDE SEQUENCE</scope>
    <source>
        <strain evidence="8">DSM 45632</strain>
    </source>
</reference>
<name>A0A931GVP0_9CORY</name>
<dbReference type="PANTHER" id="PTHR30055:SF234">
    <property type="entry name" value="HTH-TYPE TRANSCRIPTIONAL REGULATOR BETI"/>
    <property type="match status" value="1"/>
</dbReference>
<protein>
    <submittedName>
        <fullName evidence="8">AcrR family transcriptional regulator</fullName>
    </submittedName>
</protein>
<dbReference type="Gene3D" id="1.10.357.10">
    <property type="entry name" value="Tetracycline Repressor, domain 2"/>
    <property type="match status" value="1"/>
</dbReference>
<feature type="DNA-binding region" description="H-T-H motif" evidence="5">
    <location>
        <begin position="104"/>
        <end position="123"/>
    </location>
</feature>
<dbReference type="InterPro" id="IPR009057">
    <property type="entry name" value="Homeodomain-like_sf"/>
</dbReference>
<dbReference type="PANTHER" id="PTHR30055">
    <property type="entry name" value="HTH-TYPE TRANSCRIPTIONAL REGULATOR RUTR"/>
    <property type="match status" value="1"/>
</dbReference>
<evidence type="ECO:0000259" key="7">
    <source>
        <dbReference type="PROSITE" id="PS50977"/>
    </source>
</evidence>
<keyword evidence="1" id="KW-0678">Repressor</keyword>
<dbReference type="PRINTS" id="PR00455">
    <property type="entry name" value="HTHTETR"/>
</dbReference>
<evidence type="ECO:0000313" key="8">
    <source>
        <dbReference type="EMBL" id="MBG6121501.1"/>
    </source>
</evidence>
<dbReference type="InterPro" id="IPR039538">
    <property type="entry name" value="BetI_C"/>
</dbReference>
<gene>
    <name evidence="8" type="ORF">IW254_000470</name>
</gene>
<keyword evidence="3 5" id="KW-0238">DNA-binding</keyword>
<keyword evidence="9" id="KW-1185">Reference proteome</keyword>
<dbReference type="GO" id="GO:0000976">
    <property type="term" value="F:transcription cis-regulatory region binding"/>
    <property type="evidence" value="ECO:0007669"/>
    <property type="project" value="TreeGrafter"/>
</dbReference>